<proteinExistence type="predicted"/>
<comment type="caution">
    <text evidence="2">The sequence shown here is derived from an EMBL/GenBank/DDBJ whole genome shotgun (WGS) entry which is preliminary data.</text>
</comment>
<evidence type="ECO:0000313" key="2">
    <source>
        <dbReference type="EMBL" id="CAF1264350.1"/>
    </source>
</evidence>
<protein>
    <submittedName>
        <fullName evidence="2">Uncharacterized protein</fullName>
    </submittedName>
</protein>
<evidence type="ECO:0000313" key="3">
    <source>
        <dbReference type="EMBL" id="CAF4070663.1"/>
    </source>
</evidence>
<feature type="region of interest" description="Disordered" evidence="1">
    <location>
        <begin position="1"/>
        <end position="38"/>
    </location>
</feature>
<dbReference type="Proteomes" id="UP000682733">
    <property type="component" value="Unassembled WGS sequence"/>
</dbReference>
<evidence type="ECO:0000313" key="4">
    <source>
        <dbReference type="Proteomes" id="UP000677228"/>
    </source>
</evidence>
<dbReference type="EMBL" id="CAJNOK010017462">
    <property type="protein sequence ID" value="CAF1264350.1"/>
    <property type="molecule type" value="Genomic_DNA"/>
</dbReference>
<name>A0A8S2ESR6_9BILA</name>
<dbReference type="Proteomes" id="UP000677228">
    <property type="component" value="Unassembled WGS sequence"/>
</dbReference>
<accession>A0A8S2ESR6</accession>
<gene>
    <name evidence="2" type="ORF">OVA965_LOCUS26879</name>
    <name evidence="3" type="ORF">TMI583_LOCUS27622</name>
</gene>
<evidence type="ECO:0000256" key="1">
    <source>
        <dbReference type="SAM" id="MobiDB-lite"/>
    </source>
</evidence>
<reference evidence="2" key="1">
    <citation type="submission" date="2021-02" db="EMBL/GenBank/DDBJ databases">
        <authorList>
            <person name="Nowell W R."/>
        </authorList>
    </citation>
    <scope>NUCLEOTIDE SEQUENCE</scope>
</reference>
<organism evidence="2 4">
    <name type="scientific">Didymodactylos carnosus</name>
    <dbReference type="NCBI Taxonomy" id="1234261"/>
    <lineage>
        <taxon>Eukaryota</taxon>
        <taxon>Metazoa</taxon>
        <taxon>Spiralia</taxon>
        <taxon>Gnathifera</taxon>
        <taxon>Rotifera</taxon>
        <taxon>Eurotatoria</taxon>
        <taxon>Bdelloidea</taxon>
        <taxon>Philodinida</taxon>
        <taxon>Philodinidae</taxon>
        <taxon>Didymodactylos</taxon>
    </lineage>
</organism>
<dbReference type="AlphaFoldDB" id="A0A8S2ESR6"/>
<feature type="compositionally biased region" description="Pro residues" evidence="1">
    <location>
        <begin position="1"/>
        <end position="11"/>
    </location>
</feature>
<dbReference type="EMBL" id="CAJOBA010039018">
    <property type="protein sequence ID" value="CAF4070663.1"/>
    <property type="molecule type" value="Genomic_DNA"/>
</dbReference>
<sequence length="220" mass="24013">MPSETSPPPSPSAITTRTTPTVSSISFDHAPTNTNDLMTNGVSREIDRILKLLTDKRTAIEREKKRLRRTTVVTERQIPTTASLQAQATLPTSLVSMPLLPTTLSPITRQLPPSFSPKTPTRSTITLDIHTPSLLGSNTPLRIMNSSTTLTVPTASQTKNAEMHELSIVDRIERWCNAQKAGVKLTNGDDYKIIITSRKDAMSAAVACRCGSAITLKKTY</sequence>
<feature type="compositionally biased region" description="Low complexity" evidence="1">
    <location>
        <begin position="12"/>
        <end position="24"/>
    </location>
</feature>